<evidence type="ECO:0000313" key="1">
    <source>
        <dbReference type="EMBL" id="EAT81185.1"/>
    </source>
</evidence>
<dbReference type="GeneID" id="5978627"/>
<sequence length="115" mass="12971">MFTDINAVHELLRNQDRLLLPDANIRLSSVANGLKFVRHAPTAKVAEDALIRDNVGTRCGSPVAWKDAVYPASRPRHRDVKIDEIEVAANIVLYKEQMTWKDGSLGIRLRHDEIS</sequence>
<proteinExistence type="predicted"/>
<dbReference type="EMBL" id="CH445343">
    <property type="protein sequence ID" value="EAT81185.1"/>
    <property type="molecule type" value="Genomic_DNA"/>
</dbReference>
<name>Q0U9T7_PHANO</name>
<dbReference type="RefSeq" id="XP_001801719.1">
    <property type="nucleotide sequence ID" value="XM_001801667.1"/>
</dbReference>
<dbReference type="AlphaFoldDB" id="Q0U9T7"/>
<protein>
    <submittedName>
        <fullName evidence="1">Uncharacterized protein</fullName>
    </submittedName>
</protein>
<dbReference type="KEGG" id="pno:SNOG_11477"/>
<dbReference type="InParanoid" id="Q0U9T7"/>
<gene>
    <name evidence="1" type="ORF">SNOG_11477</name>
</gene>
<reference evidence="2" key="1">
    <citation type="journal article" date="2007" name="Plant Cell">
        <title>Dothideomycete-plant interactions illuminated by genome sequencing and EST analysis of the wheat pathogen Stagonospora nodorum.</title>
        <authorList>
            <person name="Hane J.K."/>
            <person name="Lowe R.G."/>
            <person name="Solomon P.S."/>
            <person name="Tan K.C."/>
            <person name="Schoch C.L."/>
            <person name="Spatafora J.W."/>
            <person name="Crous P.W."/>
            <person name="Kodira C."/>
            <person name="Birren B.W."/>
            <person name="Galagan J.E."/>
            <person name="Torriani S.F."/>
            <person name="McDonald B.A."/>
            <person name="Oliver R.P."/>
        </authorList>
    </citation>
    <scope>NUCLEOTIDE SEQUENCE [LARGE SCALE GENOMIC DNA]</scope>
    <source>
        <strain evidence="2">SN15 / ATCC MYA-4574 / FGSC 10173</strain>
    </source>
</reference>
<dbReference type="Proteomes" id="UP000001055">
    <property type="component" value="Unassembled WGS sequence"/>
</dbReference>
<organism evidence="1 2">
    <name type="scientific">Phaeosphaeria nodorum (strain SN15 / ATCC MYA-4574 / FGSC 10173)</name>
    <name type="common">Glume blotch fungus</name>
    <name type="synonym">Parastagonospora nodorum</name>
    <dbReference type="NCBI Taxonomy" id="321614"/>
    <lineage>
        <taxon>Eukaryota</taxon>
        <taxon>Fungi</taxon>
        <taxon>Dikarya</taxon>
        <taxon>Ascomycota</taxon>
        <taxon>Pezizomycotina</taxon>
        <taxon>Dothideomycetes</taxon>
        <taxon>Pleosporomycetidae</taxon>
        <taxon>Pleosporales</taxon>
        <taxon>Pleosporineae</taxon>
        <taxon>Phaeosphaeriaceae</taxon>
        <taxon>Parastagonospora</taxon>
    </lineage>
</organism>
<evidence type="ECO:0000313" key="2">
    <source>
        <dbReference type="Proteomes" id="UP000001055"/>
    </source>
</evidence>
<accession>Q0U9T7</accession>